<proteinExistence type="inferred from homology"/>
<dbReference type="SUPFAM" id="SSF55486">
    <property type="entry name" value="Metalloproteases ('zincins'), catalytic domain"/>
    <property type="match status" value="1"/>
</dbReference>
<keyword evidence="2" id="KW-0645">Protease</keyword>
<reference evidence="11" key="1">
    <citation type="submission" date="2015-04" db="EMBL/GenBank/DDBJ databases">
        <title>Physiological reanalysis, assessment of diazotrophy, and genome sequences of multiple isolates of Streptomyces thermoautotrophicus.</title>
        <authorList>
            <person name="MacKellar D.C."/>
            <person name="Lieber L."/>
            <person name="Norman J."/>
            <person name="Bolger A."/>
            <person name="Tobin C."/>
            <person name="Murray J.W."/>
            <person name="Chang R."/>
            <person name="Ford T."/>
            <person name="Nguyen P.Q."/>
            <person name="Woodward J."/>
            <person name="Permingeat H."/>
            <person name="Joshi N.S."/>
            <person name="Silver P.A."/>
            <person name="Usadel B."/>
            <person name="Rutherford A.W."/>
            <person name="Friesen M."/>
            <person name="Prell J."/>
        </authorList>
    </citation>
    <scope>NUCLEOTIDE SEQUENCE [LARGE SCALE GENOMIC DNA]</scope>
    <source>
        <strain evidence="11">H1</strain>
    </source>
</reference>
<keyword evidence="5" id="KW-0378">Hydrolase</keyword>
<evidence type="ECO:0000313" key="11">
    <source>
        <dbReference type="Proteomes" id="UP000070188"/>
    </source>
</evidence>
<dbReference type="GO" id="GO:0008237">
    <property type="term" value="F:metallopeptidase activity"/>
    <property type="evidence" value="ECO:0007669"/>
    <property type="project" value="UniProtKB-KW"/>
</dbReference>
<dbReference type="EMBL" id="LAXD01000001">
    <property type="protein sequence ID" value="KWX02249.1"/>
    <property type="molecule type" value="Genomic_DNA"/>
</dbReference>
<dbReference type="STRING" id="1469144.LI90_3292"/>
<evidence type="ECO:0000256" key="2">
    <source>
        <dbReference type="ARBA" id="ARBA00022670"/>
    </source>
</evidence>
<dbReference type="Proteomes" id="UP000070188">
    <property type="component" value="Unassembled WGS sequence"/>
</dbReference>
<evidence type="ECO:0000259" key="9">
    <source>
        <dbReference type="Pfam" id="PF05572"/>
    </source>
</evidence>
<name>A0A132MWL1_9ACTN</name>
<evidence type="ECO:0000256" key="8">
    <source>
        <dbReference type="ARBA" id="ARBA00023157"/>
    </source>
</evidence>
<dbReference type="InterPro" id="IPR024079">
    <property type="entry name" value="MetalloPept_cat_dom_sf"/>
</dbReference>
<accession>A0A132MWL1</accession>
<protein>
    <recommendedName>
        <fullName evidence="9">Peptidase M43 pregnancy-associated plasma-A domain-containing protein</fullName>
    </recommendedName>
</protein>
<evidence type="ECO:0000313" key="10">
    <source>
        <dbReference type="EMBL" id="KWX02249.1"/>
    </source>
</evidence>
<evidence type="ECO:0000256" key="7">
    <source>
        <dbReference type="ARBA" id="ARBA00023049"/>
    </source>
</evidence>
<dbReference type="AlphaFoldDB" id="A0A132MWL1"/>
<dbReference type="GO" id="GO:0046872">
    <property type="term" value="F:metal ion binding"/>
    <property type="evidence" value="ECO:0007669"/>
    <property type="project" value="UniProtKB-KW"/>
</dbReference>
<keyword evidence="6" id="KW-0862">Zinc</keyword>
<organism evidence="10 11">
    <name type="scientific">Carbonactinospora thermoautotrophica</name>
    <dbReference type="NCBI Taxonomy" id="1469144"/>
    <lineage>
        <taxon>Bacteria</taxon>
        <taxon>Bacillati</taxon>
        <taxon>Actinomycetota</taxon>
        <taxon>Actinomycetes</taxon>
        <taxon>Kitasatosporales</taxon>
        <taxon>Carbonactinosporaceae</taxon>
        <taxon>Carbonactinospora</taxon>
    </lineage>
</organism>
<comment type="caution">
    <text evidence="10">The sequence shown here is derived from an EMBL/GenBank/DDBJ whole genome shotgun (WGS) entry which is preliminary data.</text>
</comment>
<evidence type="ECO:0000256" key="1">
    <source>
        <dbReference type="ARBA" id="ARBA00008721"/>
    </source>
</evidence>
<keyword evidence="7" id="KW-0482">Metalloprotease</keyword>
<evidence type="ECO:0000256" key="3">
    <source>
        <dbReference type="ARBA" id="ARBA00022723"/>
    </source>
</evidence>
<keyword evidence="8" id="KW-1015">Disulfide bond</keyword>
<feature type="domain" description="Peptidase M43 pregnancy-associated plasma-A" evidence="9">
    <location>
        <begin position="161"/>
        <end position="246"/>
    </location>
</feature>
<dbReference type="PATRIC" id="fig|1469144.10.peg.3542"/>
<dbReference type="InterPro" id="IPR008754">
    <property type="entry name" value="Peptidase_M43"/>
</dbReference>
<comment type="similarity">
    <text evidence="1">Belongs to the peptidase M43B family.</text>
</comment>
<dbReference type="Gene3D" id="3.40.390.10">
    <property type="entry name" value="Collagenase (Catalytic Domain)"/>
    <property type="match status" value="1"/>
</dbReference>
<gene>
    <name evidence="10" type="ORF">LI90_3292</name>
</gene>
<dbReference type="GO" id="GO:0006508">
    <property type="term" value="P:proteolysis"/>
    <property type="evidence" value="ECO:0007669"/>
    <property type="project" value="UniProtKB-KW"/>
</dbReference>
<evidence type="ECO:0000256" key="4">
    <source>
        <dbReference type="ARBA" id="ARBA00022729"/>
    </source>
</evidence>
<dbReference type="PANTHER" id="PTHR47466">
    <property type="match status" value="1"/>
</dbReference>
<keyword evidence="4" id="KW-0732">Signal</keyword>
<evidence type="ECO:0000256" key="6">
    <source>
        <dbReference type="ARBA" id="ARBA00022833"/>
    </source>
</evidence>
<sequence length="253" mass="28106">MQAAELERALRVALRARRPDDERARAPQTIRVPVYVHVIHSGSTGKLSRRTVERQISHLNAAHGGREGKGAAVSPFRFVLKGVTYTDNAAWFNQTQPGTRAEYAMKSKLRRGGPDTLNLYTVDTGSQLLGWSTYPHEYQNDPTRDGVVLAYDSLPGGGRQGYNQGDTGTHEIGHWLGLLHTFQSGCDEPGDYVPDTPPQAKPATGCPPWQDTCHEPGRDSVDNYMDYGSDTCMVRFTKGQVQRMVDSWRAFRS</sequence>
<keyword evidence="3" id="KW-0479">Metal-binding</keyword>
<dbReference type="PANTHER" id="PTHR47466:SF1">
    <property type="entry name" value="METALLOPROTEASE MEP1 (AFU_ORTHOLOGUE AFUA_1G07730)-RELATED"/>
    <property type="match status" value="1"/>
</dbReference>
<keyword evidence="11" id="KW-1185">Reference proteome</keyword>
<dbReference type="Pfam" id="PF05572">
    <property type="entry name" value="Peptidase_M43"/>
    <property type="match status" value="1"/>
</dbReference>
<dbReference type="CDD" id="cd04275">
    <property type="entry name" value="ZnMc_pappalysin_like"/>
    <property type="match status" value="1"/>
</dbReference>
<evidence type="ECO:0000256" key="5">
    <source>
        <dbReference type="ARBA" id="ARBA00022801"/>
    </source>
</evidence>